<evidence type="ECO:0000256" key="4">
    <source>
        <dbReference type="ARBA" id="ARBA00023136"/>
    </source>
</evidence>
<dbReference type="Proteomes" id="UP000000377">
    <property type="component" value="Chromosome"/>
</dbReference>
<keyword evidence="8" id="KW-1185">Reference proteome</keyword>
<dbReference type="InterPro" id="IPR011701">
    <property type="entry name" value="MFS"/>
</dbReference>
<protein>
    <submittedName>
        <fullName evidence="7">Putative major facilitator transporter</fullName>
    </submittedName>
</protein>
<gene>
    <name evidence="7" type="ordered locus">SBI_07245</name>
</gene>
<accession>D7C5H7</accession>
<proteinExistence type="predicted"/>
<evidence type="ECO:0000256" key="3">
    <source>
        <dbReference type="ARBA" id="ARBA00022989"/>
    </source>
</evidence>
<dbReference type="Pfam" id="PF07690">
    <property type="entry name" value="MFS_1"/>
    <property type="match status" value="1"/>
</dbReference>
<reference evidence="7 8" key="1">
    <citation type="journal article" date="2010" name="J. Bacteriol.">
        <title>Genome sequence of the milbemycin-producing bacterium Streptomyces bingchenggensis.</title>
        <authorList>
            <person name="Wang X.J."/>
            <person name="Yan Y.J."/>
            <person name="Zhang B."/>
            <person name="An J."/>
            <person name="Wang J.J."/>
            <person name="Tian J."/>
            <person name="Jiang L."/>
            <person name="Chen Y.H."/>
            <person name="Huang S.X."/>
            <person name="Yin M."/>
            <person name="Zhang J."/>
            <person name="Gao A.L."/>
            <person name="Liu C.X."/>
            <person name="Zhu Z.X."/>
            <person name="Xiang W.S."/>
        </authorList>
    </citation>
    <scope>NUCLEOTIDE SEQUENCE [LARGE SCALE GENOMIC DNA]</scope>
    <source>
        <strain evidence="7 8">BCW-1</strain>
    </source>
</reference>
<dbReference type="GO" id="GO:0046677">
    <property type="term" value="P:response to antibiotic"/>
    <property type="evidence" value="ECO:0007669"/>
    <property type="project" value="UniProtKB-KW"/>
</dbReference>
<dbReference type="PANTHER" id="PTHR42718:SF39">
    <property type="entry name" value="ACTINORHODIN TRANSPORTER-RELATED"/>
    <property type="match status" value="1"/>
</dbReference>
<evidence type="ECO:0000256" key="6">
    <source>
        <dbReference type="SAM" id="Phobius"/>
    </source>
</evidence>
<dbReference type="HOGENOM" id="CLU_092070_0_0_11"/>
<dbReference type="eggNOG" id="COG0477">
    <property type="taxonomic scope" value="Bacteria"/>
</dbReference>
<feature type="transmembrane region" description="Helical" evidence="6">
    <location>
        <begin position="160"/>
        <end position="180"/>
    </location>
</feature>
<dbReference type="SUPFAM" id="SSF103473">
    <property type="entry name" value="MFS general substrate transporter"/>
    <property type="match status" value="1"/>
</dbReference>
<feature type="transmembrane region" description="Helical" evidence="6">
    <location>
        <begin position="135"/>
        <end position="154"/>
    </location>
</feature>
<dbReference type="PATRIC" id="fig|749414.3.peg.7458"/>
<keyword evidence="3 6" id="KW-1133">Transmembrane helix</keyword>
<dbReference type="KEGG" id="sbh:SBI_07245"/>
<dbReference type="AlphaFoldDB" id="D7C5H7"/>
<dbReference type="GO" id="GO:0016020">
    <property type="term" value="C:membrane"/>
    <property type="evidence" value="ECO:0007669"/>
    <property type="project" value="UniProtKB-SubCell"/>
</dbReference>
<keyword evidence="5" id="KW-0046">Antibiotic resistance</keyword>
<dbReference type="InterPro" id="IPR036259">
    <property type="entry name" value="MFS_trans_sf"/>
</dbReference>
<organism evidence="7 8">
    <name type="scientific">Streptomyces bingchenggensis (strain BCW-1)</name>
    <dbReference type="NCBI Taxonomy" id="749414"/>
    <lineage>
        <taxon>Bacteria</taxon>
        <taxon>Bacillati</taxon>
        <taxon>Actinomycetota</taxon>
        <taxon>Actinomycetes</taxon>
        <taxon>Kitasatosporales</taxon>
        <taxon>Streptomycetaceae</taxon>
        <taxon>Streptomyces</taxon>
    </lineage>
</organism>
<evidence type="ECO:0000256" key="2">
    <source>
        <dbReference type="ARBA" id="ARBA00022692"/>
    </source>
</evidence>
<keyword evidence="2 6" id="KW-0812">Transmembrane</keyword>
<evidence type="ECO:0000256" key="5">
    <source>
        <dbReference type="ARBA" id="ARBA00023251"/>
    </source>
</evidence>
<evidence type="ECO:0000313" key="7">
    <source>
        <dbReference type="EMBL" id="ADI10365.1"/>
    </source>
</evidence>
<dbReference type="GO" id="GO:0022857">
    <property type="term" value="F:transmembrane transporter activity"/>
    <property type="evidence" value="ECO:0007669"/>
    <property type="project" value="InterPro"/>
</dbReference>
<dbReference type="EMBL" id="CP002047">
    <property type="protein sequence ID" value="ADI10365.1"/>
    <property type="molecule type" value="Genomic_DNA"/>
</dbReference>
<keyword evidence="4 6" id="KW-0472">Membrane</keyword>
<dbReference type="PANTHER" id="PTHR42718">
    <property type="entry name" value="MAJOR FACILITATOR SUPERFAMILY MULTIDRUG TRANSPORTER MFSC"/>
    <property type="match status" value="1"/>
</dbReference>
<sequence>MILPFSAGFGGFMFVIAVALQQGLRYGPVEAGLALTPMATTFFIASLMGPRLVSRYGNRVVTAGAVIQAVGIALLILTVQFSWTDLSLADLLPGIAIAGFGQGLQLPVLIRGILAEVPAERAGVGSGVMVTTQQSALALGVATLGTLFLTLAPSMGMGDAMVRTLALQLAGVVVTGLLSLRLPRVLG</sequence>
<name>D7C5H7_STRBB</name>
<comment type="subcellular location">
    <subcellularLocation>
        <location evidence="1">Membrane</location>
        <topology evidence="1">Multi-pass membrane protein</topology>
    </subcellularLocation>
</comment>
<evidence type="ECO:0000313" key="8">
    <source>
        <dbReference type="Proteomes" id="UP000000377"/>
    </source>
</evidence>
<evidence type="ECO:0000256" key="1">
    <source>
        <dbReference type="ARBA" id="ARBA00004141"/>
    </source>
</evidence>
<dbReference type="STRING" id="749414.SBI_07245"/>
<feature type="transmembrane region" description="Helical" evidence="6">
    <location>
        <begin position="60"/>
        <end position="83"/>
    </location>
</feature>
<feature type="transmembrane region" description="Helical" evidence="6">
    <location>
        <begin position="31"/>
        <end position="48"/>
    </location>
</feature>
<feature type="transmembrane region" description="Helical" evidence="6">
    <location>
        <begin position="95"/>
        <end position="114"/>
    </location>
</feature>
<dbReference type="Gene3D" id="1.20.1720.10">
    <property type="entry name" value="Multidrug resistance protein D"/>
    <property type="match status" value="1"/>
</dbReference>